<accession>A0AAD3S7J7</accession>
<dbReference type="GO" id="GO:0051639">
    <property type="term" value="P:actin filament network formation"/>
    <property type="evidence" value="ECO:0007669"/>
    <property type="project" value="TreeGrafter"/>
</dbReference>
<sequence length="156" mass="17367">MISLISQKTVFYFVCLSMPLAAQWLTLAPRIWLKADLILVLGLISQIIKIQLLADLNLKKTSQLLELADDSDDIEELMNLSPEKILLKWMNFHLKKGGYKKTLTNFSSDLKDGEAYAYLLNLLAPEHCSPATLDAKDPFERVESLGSLGQGVSGIS</sequence>
<dbReference type="InterPro" id="IPR036872">
    <property type="entry name" value="CH_dom_sf"/>
</dbReference>
<evidence type="ECO:0000256" key="2">
    <source>
        <dbReference type="ARBA" id="ARBA00022737"/>
    </source>
</evidence>
<feature type="domain" description="Calponin-homology (CH)" evidence="4">
    <location>
        <begin position="80"/>
        <end position="156"/>
    </location>
</feature>
<evidence type="ECO:0000313" key="5">
    <source>
        <dbReference type="EMBL" id="GMH05779.1"/>
    </source>
</evidence>
<dbReference type="Pfam" id="PF00307">
    <property type="entry name" value="CH"/>
    <property type="match status" value="1"/>
</dbReference>
<name>A0AAD3S7J7_NEPGR</name>
<evidence type="ECO:0000256" key="3">
    <source>
        <dbReference type="ARBA" id="ARBA00023203"/>
    </source>
</evidence>
<evidence type="ECO:0000313" key="6">
    <source>
        <dbReference type="Proteomes" id="UP001279734"/>
    </source>
</evidence>
<dbReference type="InterPro" id="IPR001715">
    <property type="entry name" value="CH_dom"/>
</dbReference>
<dbReference type="InterPro" id="IPR039959">
    <property type="entry name" value="Fimbrin/Plastin"/>
</dbReference>
<dbReference type="PROSITE" id="PS50021">
    <property type="entry name" value="CH"/>
    <property type="match status" value="1"/>
</dbReference>
<keyword evidence="2" id="KW-0677">Repeat</keyword>
<dbReference type="EMBL" id="BSYO01000006">
    <property type="protein sequence ID" value="GMH05779.1"/>
    <property type="molecule type" value="Genomic_DNA"/>
</dbReference>
<dbReference type="Proteomes" id="UP001279734">
    <property type="component" value="Unassembled WGS sequence"/>
</dbReference>
<dbReference type="GO" id="GO:0051015">
    <property type="term" value="F:actin filament binding"/>
    <property type="evidence" value="ECO:0007669"/>
    <property type="project" value="InterPro"/>
</dbReference>
<evidence type="ECO:0000256" key="1">
    <source>
        <dbReference type="ARBA" id="ARBA00011385"/>
    </source>
</evidence>
<dbReference type="SUPFAM" id="SSF47576">
    <property type="entry name" value="Calponin-homology domain, CH-domain"/>
    <property type="match status" value="1"/>
</dbReference>
<reference evidence="5" key="1">
    <citation type="submission" date="2023-05" db="EMBL/GenBank/DDBJ databases">
        <title>Nepenthes gracilis genome sequencing.</title>
        <authorList>
            <person name="Fukushima K."/>
        </authorList>
    </citation>
    <scope>NUCLEOTIDE SEQUENCE</scope>
    <source>
        <strain evidence="5">SING2019-196</strain>
    </source>
</reference>
<gene>
    <name evidence="5" type="ORF">Nepgr_007619</name>
</gene>
<dbReference type="GO" id="GO:0005884">
    <property type="term" value="C:actin filament"/>
    <property type="evidence" value="ECO:0007669"/>
    <property type="project" value="TreeGrafter"/>
</dbReference>
<dbReference type="GO" id="GO:0032432">
    <property type="term" value="C:actin filament bundle"/>
    <property type="evidence" value="ECO:0007669"/>
    <property type="project" value="TreeGrafter"/>
</dbReference>
<comment type="subunit">
    <text evidence="1">Interacts with F-actin.</text>
</comment>
<dbReference type="AlphaFoldDB" id="A0AAD3S7J7"/>
<dbReference type="GO" id="GO:0051017">
    <property type="term" value="P:actin filament bundle assembly"/>
    <property type="evidence" value="ECO:0007669"/>
    <property type="project" value="InterPro"/>
</dbReference>
<dbReference type="GO" id="GO:0005737">
    <property type="term" value="C:cytoplasm"/>
    <property type="evidence" value="ECO:0007669"/>
    <property type="project" value="TreeGrafter"/>
</dbReference>
<keyword evidence="3" id="KW-0009">Actin-binding</keyword>
<organism evidence="5 6">
    <name type="scientific">Nepenthes gracilis</name>
    <name type="common">Slender pitcher plant</name>
    <dbReference type="NCBI Taxonomy" id="150966"/>
    <lineage>
        <taxon>Eukaryota</taxon>
        <taxon>Viridiplantae</taxon>
        <taxon>Streptophyta</taxon>
        <taxon>Embryophyta</taxon>
        <taxon>Tracheophyta</taxon>
        <taxon>Spermatophyta</taxon>
        <taxon>Magnoliopsida</taxon>
        <taxon>eudicotyledons</taxon>
        <taxon>Gunneridae</taxon>
        <taxon>Pentapetalae</taxon>
        <taxon>Caryophyllales</taxon>
        <taxon>Nepenthaceae</taxon>
        <taxon>Nepenthes</taxon>
    </lineage>
</organism>
<dbReference type="Gene3D" id="1.10.418.10">
    <property type="entry name" value="Calponin-like domain"/>
    <property type="match status" value="1"/>
</dbReference>
<evidence type="ECO:0000259" key="4">
    <source>
        <dbReference type="PROSITE" id="PS50021"/>
    </source>
</evidence>
<dbReference type="PANTHER" id="PTHR19961:SF62">
    <property type="entry name" value="FIMBRIN-1"/>
    <property type="match status" value="1"/>
</dbReference>
<comment type="caution">
    <text evidence="5">The sequence shown here is derived from an EMBL/GenBank/DDBJ whole genome shotgun (WGS) entry which is preliminary data.</text>
</comment>
<protein>
    <recommendedName>
        <fullName evidence="4">Calponin-homology (CH) domain-containing protein</fullName>
    </recommendedName>
</protein>
<proteinExistence type="predicted"/>
<dbReference type="PANTHER" id="PTHR19961">
    <property type="entry name" value="FIMBRIN/PLASTIN"/>
    <property type="match status" value="1"/>
</dbReference>
<keyword evidence="6" id="KW-1185">Reference proteome</keyword>